<gene>
    <name evidence="1" type="ORF">MEUPH1_LOCUS7142</name>
</gene>
<dbReference type="Proteomes" id="UP001160148">
    <property type="component" value="Unassembled WGS sequence"/>
</dbReference>
<reference evidence="1 2" key="1">
    <citation type="submission" date="2023-01" db="EMBL/GenBank/DDBJ databases">
        <authorList>
            <person name="Whitehead M."/>
        </authorList>
    </citation>
    <scope>NUCLEOTIDE SEQUENCE [LARGE SCALE GENOMIC DNA]</scope>
</reference>
<proteinExistence type="predicted"/>
<keyword evidence="2" id="KW-1185">Reference proteome</keyword>
<dbReference type="AlphaFoldDB" id="A0AAV0W4I6"/>
<evidence type="ECO:0000313" key="2">
    <source>
        <dbReference type="Proteomes" id="UP001160148"/>
    </source>
</evidence>
<protein>
    <submittedName>
        <fullName evidence="1">Uncharacterized protein</fullName>
    </submittedName>
</protein>
<organism evidence="1 2">
    <name type="scientific">Macrosiphum euphorbiae</name>
    <name type="common">potato aphid</name>
    <dbReference type="NCBI Taxonomy" id="13131"/>
    <lineage>
        <taxon>Eukaryota</taxon>
        <taxon>Metazoa</taxon>
        <taxon>Ecdysozoa</taxon>
        <taxon>Arthropoda</taxon>
        <taxon>Hexapoda</taxon>
        <taxon>Insecta</taxon>
        <taxon>Pterygota</taxon>
        <taxon>Neoptera</taxon>
        <taxon>Paraneoptera</taxon>
        <taxon>Hemiptera</taxon>
        <taxon>Sternorrhyncha</taxon>
        <taxon>Aphidomorpha</taxon>
        <taxon>Aphidoidea</taxon>
        <taxon>Aphididae</taxon>
        <taxon>Macrosiphini</taxon>
        <taxon>Macrosiphum</taxon>
    </lineage>
</organism>
<dbReference type="EMBL" id="CARXXK010000001">
    <property type="protein sequence ID" value="CAI6350711.1"/>
    <property type="molecule type" value="Genomic_DNA"/>
</dbReference>
<comment type="caution">
    <text evidence="1">The sequence shown here is derived from an EMBL/GenBank/DDBJ whole genome shotgun (WGS) entry which is preliminary data.</text>
</comment>
<accession>A0AAV0W4I6</accession>
<name>A0AAV0W4I6_9HEMI</name>
<evidence type="ECO:0000313" key="1">
    <source>
        <dbReference type="EMBL" id="CAI6350711.1"/>
    </source>
</evidence>
<sequence>MVVLYSNVLLYFPADVADKQVRLDMFEFVSGTIEQTAALVTGALYELAKTFKITSESTWTACWTSIRNKSQSTNWIGYRAWKTC</sequence>